<feature type="compositionally biased region" description="Acidic residues" evidence="3">
    <location>
        <begin position="883"/>
        <end position="897"/>
    </location>
</feature>
<feature type="repeat" description="RCC1" evidence="2">
    <location>
        <begin position="159"/>
        <end position="208"/>
    </location>
</feature>
<feature type="region of interest" description="Disordered" evidence="3">
    <location>
        <begin position="458"/>
        <end position="509"/>
    </location>
</feature>
<dbReference type="GeneID" id="110074041"/>
<dbReference type="Proteomes" id="UP001652642">
    <property type="component" value="Chromosome 3"/>
</dbReference>
<accession>A0ABM5FY53</accession>
<feature type="compositionally biased region" description="Basic and acidic residues" evidence="3">
    <location>
        <begin position="687"/>
        <end position="703"/>
    </location>
</feature>
<feature type="compositionally biased region" description="Basic and acidic residues" evidence="3">
    <location>
        <begin position="830"/>
        <end position="839"/>
    </location>
</feature>
<evidence type="ECO:0000256" key="2">
    <source>
        <dbReference type="PROSITE-ProRule" id="PRU00235"/>
    </source>
</evidence>
<dbReference type="InterPro" id="IPR051625">
    <property type="entry name" value="Signaling_Regulatory_Domain"/>
</dbReference>
<feature type="region of interest" description="Disordered" evidence="3">
    <location>
        <begin position="687"/>
        <end position="725"/>
    </location>
</feature>
<evidence type="ECO:0000259" key="4">
    <source>
        <dbReference type="Pfam" id="PF25390"/>
    </source>
</evidence>
<feature type="compositionally biased region" description="Low complexity" evidence="3">
    <location>
        <begin position="709"/>
        <end position="723"/>
    </location>
</feature>
<gene>
    <name evidence="6" type="primary">RPGR</name>
</gene>
<proteinExistence type="predicted"/>
<keyword evidence="5" id="KW-1185">Reference proteome</keyword>
<dbReference type="RefSeq" id="XP_072850338.1">
    <property type="nucleotide sequence ID" value="XM_072994237.1"/>
</dbReference>
<feature type="repeat" description="RCC1" evidence="2">
    <location>
        <begin position="54"/>
        <end position="105"/>
    </location>
</feature>
<evidence type="ECO:0000313" key="5">
    <source>
        <dbReference type="Proteomes" id="UP001652642"/>
    </source>
</evidence>
<dbReference type="PANTHER" id="PTHR22872">
    <property type="entry name" value="BTK-BINDING PROTEIN-RELATED"/>
    <property type="match status" value="1"/>
</dbReference>
<feature type="compositionally biased region" description="Basic and acidic residues" evidence="3">
    <location>
        <begin position="1151"/>
        <end position="1163"/>
    </location>
</feature>
<feature type="repeat" description="RCC1" evidence="2">
    <location>
        <begin position="209"/>
        <end position="261"/>
    </location>
</feature>
<name>A0ABM5FY53_9SAUR</name>
<feature type="repeat" description="RCC1" evidence="2">
    <location>
        <begin position="106"/>
        <end position="158"/>
    </location>
</feature>
<reference evidence="6" key="1">
    <citation type="submission" date="2025-08" db="UniProtKB">
        <authorList>
            <consortium name="RefSeq"/>
        </authorList>
    </citation>
    <scope>IDENTIFICATION</scope>
</reference>
<keyword evidence="1" id="KW-0677">Repeat</keyword>
<feature type="region of interest" description="Disordered" evidence="3">
    <location>
        <begin position="739"/>
        <end position="1253"/>
    </location>
</feature>
<dbReference type="PRINTS" id="PR00633">
    <property type="entry name" value="RCCNDNSATION"/>
</dbReference>
<evidence type="ECO:0000313" key="6">
    <source>
        <dbReference type="RefSeq" id="XP_072850338.1"/>
    </source>
</evidence>
<protein>
    <submittedName>
        <fullName evidence="6">X-linked retinitis pigmentosa GTPase regulator isoform X1</fullName>
    </submittedName>
</protein>
<feature type="compositionally biased region" description="Acidic residues" evidence="3">
    <location>
        <begin position="958"/>
        <end position="1150"/>
    </location>
</feature>
<feature type="compositionally biased region" description="Basic and acidic residues" evidence="3">
    <location>
        <begin position="898"/>
        <end position="957"/>
    </location>
</feature>
<sequence>MGEAEEQVPESGAVFTFGKSKFADNVPSKFWFKNDKPLYISCGDEHTSVVTENGKLYMFGSNNWGQLGFGTKNTLNKPTCVKALKPEKVKLAACGRNHTLIYTEQGNVYAAGGNNEGQLGLGDTEERTTFHLISFFTNRQKIKQLAAGSYTSAALTEDGQLFMWGDNSEGQIGLADEANVCVPHQVDVGKPVTWISCGYYHSALVTRDGMLYTFGEPEDGKLGLSPEQLTNNRVPQFVSGISGRVSKVACGGGHTVALAEGKVYTFGLGQYGQLGLGTFLFETSEPKIVDNLEKHKICNIASGENHTALVTENGLMYTFGDGRHGKLGLGEENYTNHFVPTLCSNFMRYTVHSVACGGCHMLVFATPRLKESDETNVLDQKEHCTSTAISRMGGDALIIDTFHRTLSARVRRREKKKSPEQFNRLVQTLPPLGERSLKPASCDISKTVPFVISRTNYSDSEATEREKDTVSALDYELGDKKEKNGSTGESSTEDDSDENESRTLGDTTDVLNMTHLMRMNPNDQSLELAPLQKQKKKNKKLNIHGKGGLKKLDIAQVQDSLESGKASSQVEPLHSECSEARDTYAEKNYYDTFVKKIKGGKKYSKSKFEQAIAVLESDTQETIEEKFKQVTREKLDGKYSQSAKKKTPCSLGRHDKIEELYVDNLENKTEINRMKFEKYGKIDVQGKESNEEQRQFKPKEKCVKQMAKSVSSSSSEETSNGSTRCLIQINQYNYETRTMRETEVEYRKSKWEKEEEREHAEDTSVEVKKEGRTAIDKKSYKAVQLEDDDAESKQGSEKSEMVVEEVENEDENQAENVDSEEQSEGEGENEAGKDSKEDATTAAHGDDEEGENDELQAVTADGARVDDAVEETLKVSTKRKEDTDAEEEEEEDEGVIDELEKKEKSENVEEGKVTKADTLEEEQNRNGRVIDEEKEVKKSGEGSEAEKENGEEGKKDEEEYGEREEEEEKREREEEGEEEEEGFGEEEEEETGEEEEEEEKETGEEKEEEEETGQEEEGEEEETGEEEQEEETGEEEEQEEETGEEEEQEEETGEEEKQEEETGEEEEQEEETGEEEEQEEDTGEEEEQEEEGVEEEQEEEGVENEHEGEEEEEQEEDKGEGMVEEEEKKEEEVEEEEEEEAQGEEEEEEGGEKVKEEDAKEGEGGEEVEDKSEAEESEEEEEEEAEEEEEGEEEEAKDKREIGKDEHEEEEKVDKKTRDRKHQVNNRSRKQETSKRSKQRGISKQHAMNGLQHSQFWNNVLPHYLTLR</sequence>
<feature type="compositionally biased region" description="Basic and acidic residues" evidence="3">
    <location>
        <begin position="739"/>
        <end position="779"/>
    </location>
</feature>
<feature type="repeat" description="RCC1" evidence="2">
    <location>
        <begin position="314"/>
        <end position="367"/>
    </location>
</feature>
<feature type="compositionally biased region" description="Acidic residues" evidence="3">
    <location>
        <begin position="1164"/>
        <end position="1195"/>
    </location>
</feature>
<dbReference type="SUPFAM" id="SSF50985">
    <property type="entry name" value="RCC1/BLIP-II"/>
    <property type="match status" value="1"/>
</dbReference>
<dbReference type="PROSITE" id="PS50012">
    <property type="entry name" value="RCC1_3"/>
    <property type="match status" value="6"/>
</dbReference>
<dbReference type="Gene3D" id="2.130.10.30">
    <property type="entry name" value="Regulator of chromosome condensation 1/beta-lactamase-inhibitor protein II"/>
    <property type="match status" value="1"/>
</dbReference>
<dbReference type="Pfam" id="PF25390">
    <property type="entry name" value="WD40_RLD"/>
    <property type="match status" value="1"/>
</dbReference>
<feature type="domain" description="RCC1-like" evidence="4">
    <location>
        <begin position="32"/>
        <end position="277"/>
    </location>
</feature>
<evidence type="ECO:0000256" key="3">
    <source>
        <dbReference type="SAM" id="MobiDB-lite"/>
    </source>
</evidence>
<dbReference type="InterPro" id="IPR000408">
    <property type="entry name" value="Reg_chr_condens"/>
</dbReference>
<dbReference type="PROSITE" id="PS00626">
    <property type="entry name" value="RCC1_2"/>
    <property type="match status" value="3"/>
</dbReference>
<organism evidence="5 6">
    <name type="scientific">Pogona vitticeps</name>
    <name type="common">central bearded dragon</name>
    <dbReference type="NCBI Taxonomy" id="103695"/>
    <lineage>
        <taxon>Eukaryota</taxon>
        <taxon>Metazoa</taxon>
        <taxon>Chordata</taxon>
        <taxon>Craniata</taxon>
        <taxon>Vertebrata</taxon>
        <taxon>Euteleostomi</taxon>
        <taxon>Lepidosauria</taxon>
        <taxon>Squamata</taxon>
        <taxon>Bifurcata</taxon>
        <taxon>Unidentata</taxon>
        <taxon>Episquamata</taxon>
        <taxon>Toxicofera</taxon>
        <taxon>Iguania</taxon>
        <taxon>Acrodonta</taxon>
        <taxon>Agamidae</taxon>
        <taxon>Amphibolurinae</taxon>
        <taxon>Pogona</taxon>
    </lineage>
</organism>
<dbReference type="PANTHER" id="PTHR22872:SF9">
    <property type="entry name" value="X-LINKED RETINITIS PIGMENTOSA GTPASE REGULATOR"/>
    <property type="match status" value="1"/>
</dbReference>
<dbReference type="InterPro" id="IPR058923">
    <property type="entry name" value="RCC1-like_dom"/>
</dbReference>
<feature type="compositionally biased region" description="Basic and acidic residues" evidence="3">
    <location>
        <begin position="1196"/>
        <end position="1217"/>
    </location>
</feature>
<dbReference type="Pfam" id="PF00415">
    <property type="entry name" value="RCC1"/>
    <property type="match status" value="1"/>
</dbReference>
<feature type="compositionally biased region" description="Basic and acidic residues" evidence="3">
    <location>
        <begin position="791"/>
        <end position="801"/>
    </location>
</feature>
<feature type="repeat" description="RCC1" evidence="2">
    <location>
        <begin position="261"/>
        <end position="313"/>
    </location>
</feature>
<dbReference type="InterPro" id="IPR009091">
    <property type="entry name" value="RCC1/BLIP-II"/>
</dbReference>
<feature type="compositionally biased region" description="Acidic residues" evidence="3">
    <location>
        <begin position="802"/>
        <end position="829"/>
    </location>
</feature>
<feature type="compositionally biased region" description="Basic and acidic residues" evidence="3">
    <location>
        <begin position="863"/>
        <end position="882"/>
    </location>
</feature>
<feature type="compositionally biased region" description="Basic residues" evidence="3">
    <location>
        <begin position="1218"/>
        <end position="1228"/>
    </location>
</feature>
<evidence type="ECO:0000256" key="1">
    <source>
        <dbReference type="ARBA" id="ARBA00022737"/>
    </source>
</evidence>